<evidence type="ECO:0000313" key="14">
    <source>
        <dbReference type="EMBL" id="GMN46236.1"/>
    </source>
</evidence>
<dbReference type="EMBL" id="BTGU01000022">
    <property type="protein sequence ID" value="GMN46236.1"/>
    <property type="molecule type" value="Genomic_DNA"/>
</dbReference>
<comment type="caution">
    <text evidence="14">The sequence shown here is derived from an EMBL/GenBank/DDBJ whole genome shotgun (WGS) entry which is preliminary data.</text>
</comment>
<dbReference type="PANTHER" id="PTHR45940">
    <property type="entry name" value="WUSCHEL-RELATED HOMEOBOX 1-RELATED"/>
    <property type="match status" value="1"/>
</dbReference>
<dbReference type="PANTHER" id="PTHR45940:SF13">
    <property type="entry name" value="WUSCHEL-RELATED HOMEOBOX 1"/>
    <property type="match status" value="1"/>
</dbReference>
<dbReference type="SUPFAM" id="SSF46689">
    <property type="entry name" value="Homeodomain-like"/>
    <property type="match status" value="1"/>
</dbReference>
<dbReference type="GO" id="GO:0099402">
    <property type="term" value="P:plant organ development"/>
    <property type="evidence" value="ECO:0007669"/>
    <property type="project" value="InterPro"/>
</dbReference>
<keyword evidence="2" id="KW-0217">Developmental protein</keyword>
<name>A0AA88ASC9_FICCA</name>
<evidence type="ECO:0000256" key="2">
    <source>
        <dbReference type="ARBA" id="ARBA00022473"/>
    </source>
</evidence>
<evidence type="ECO:0000256" key="12">
    <source>
        <dbReference type="SAM" id="SignalP"/>
    </source>
</evidence>
<evidence type="ECO:0000313" key="15">
    <source>
        <dbReference type="Proteomes" id="UP001187192"/>
    </source>
</evidence>
<keyword evidence="15" id="KW-1185">Reference proteome</keyword>
<evidence type="ECO:0000256" key="9">
    <source>
        <dbReference type="PROSITE-ProRule" id="PRU00108"/>
    </source>
</evidence>
<keyword evidence="4 9" id="KW-0238">DNA-binding</keyword>
<dbReference type="PROSITE" id="PS50071">
    <property type="entry name" value="HOMEOBOX_2"/>
    <property type="match status" value="1"/>
</dbReference>
<evidence type="ECO:0000256" key="7">
    <source>
        <dbReference type="ARBA" id="ARBA00023242"/>
    </source>
</evidence>
<organism evidence="14 15">
    <name type="scientific">Ficus carica</name>
    <name type="common">Common fig</name>
    <dbReference type="NCBI Taxonomy" id="3494"/>
    <lineage>
        <taxon>Eukaryota</taxon>
        <taxon>Viridiplantae</taxon>
        <taxon>Streptophyta</taxon>
        <taxon>Embryophyta</taxon>
        <taxon>Tracheophyta</taxon>
        <taxon>Spermatophyta</taxon>
        <taxon>Magnoliopsida</taxon>
        <taxon>eudicotyledons</taxon>
        <taxon>Gunneridae</taxon>
        <taxon>Pentapetalae</taxon>
        <taxon>rosids</taxon>
        <taxon>fabids</taxon>
        <taxon>Rosales</taxon>
        <taxon>Moraceae</taxon>
        <taxon>Ficeae</taxon>
        <taxon>Ficus</taxon>
    </lineage>
</organism>
<evidence type="ECO:0000256" key="1">
    <source>
        <dbReference type="ARBA" id="ARBA00004123"/>
    </source>
</evidence>
<evidence type="ECO:0000256" key="8">
    <source>
        <dbReference type="ARBA" id="ARBA00024040"/>
    </source>
</evidence>
<feature type="DNA-binding region" description="Homeobox" evidence="9">
    <location>
        <begin position="43"/>
        <end position="97"/>
    </location>
</feature>
<keyword evidence="6" id="KW-0804">Transcription</keyword>
<dbReference type="Pfam" id="PF00046">
    <property type="entry name" value="Homeodomain"/>
    <property type="match status" value="1"/>
</dbReference>
<dbReference type="Proteomes" id="UP001187192">
    <property type="component" value="Unassembled WGS sequence"/>
</dbReference>
<feature type="domain" description="Homeobox" evidence="13">
    <location>
        <begin position="41"/>
        <end position="96"/>
    </location>
</feature>
<dbReference type="InterPro" id="IPR044555">
    <property type="entry name" value="WUSCHEL-like"/>
</dbReference>
<dbReference type="CDD" id="cd00086">
    <property type="entry name" value="homeodomain"/>
    <property type="match status" value="1"/>
</dbReference>
<keyword evidence="3" id="KW-0805">Transcription regulation</keyword>
<dbReference type="GO" id="GO:0003677">
    <property type="term" value="F:DNA binding"/>
    <property type="evidence" value="ECO:0007669"/>
    <property type="project" value="UniProtKB-UniRule"/>
</dbReference>
<proteinExistence type="inferred from homology"/>
<dbReference type="AlphaFoldDB" id="A0AA88ASC9"/>
<protein>
    <recommendedName>
        <fullName evidence="13">Homeobox domain-containing protein</fullName>
    </recommendedName>
</protein>
<gene>
    <name evidence="14" type="ORF">TIFTF001_015426</name>
</gene>
<keyword evidence="12" id="KW-0732">Signal</keyword>
<evidence type="ECO:0000256" key="10">
    <source>
        <dbReference type="RuleBase" id="RU000682"/>
    </source>
</evidence>
<evidence type="ECO:0000256" key="11">
    <source>
        <dbReference type="SAM" id="MobiDB-lite"/>
    </source>
</evidence>
<dbReference type="InterPro" id="IPR001356">
    <property type="entry name" value="HD"/>
</dbReference>
<dbReference type="SMART" id="SM00389">
    <property type="entry name" value="HOX"/>
    <property type="match status" value="1"/>
</dbReference>
<keyword evidence="7 9" id="KW-0539">Nucleus</keyword>
<dbReference type="InterPro" id="IPR009057">
    <property type="entry name" value="Homeodomain-like_sf"/>
</dbReference>
<feature type="chain" id="PRO_5041720278" description="Homeobox domain-containing protein" evidence="12">
    <location>
        <begin position="20"/>
        <end position="359"/>
    </location>
</feature>
<feature type="signal peptide" evidence="12">
    <location>
        <begin position="1"/>
        <end position="19"/>
    </location>
</feature>
<dbReference type="Gene3D" id="1.10.10.60">
    <property type="entry name" value="Homeodomain-like"/>
    <property type="match status" value="1"/>
</dbReference>
<feature type="compositionally biased region" description="Basic and acidic residues" evidence="11">
    <location>
        <begin position="105"/>
        <end position="115"/>
    </location>
</feature>
<evidence type="ECO:0000259" key="13">
    <source>
        <dbReference type="PROSITE" id="PS50071"/>
    </source>
</evidence>
<feature type="region of interest" description="Disordered" evidence="11">
    <location>
        <begin position="94"/>
        <end position="115"/>
    </location>
</feature>
<evidence type="ECO:0000256" key="3">
    <source>
        <dbReference type="ARBA" id="ARBA00023015"/>
    </source>
</evidence>
<comment type="subcellular location">
    <subcellularLocation>
        <location evidence="1 9 10">Nucleus</location>
    </subcellularLocation>
</comment>
<keyword evidence="5 9" id="KW-0371">Homeobox</keyword>
<accession>A0AA88ASC9</accession>
<dbReference type="GO" id="GO:0003700">
    <property type="term" value="F:DNA-binding transcription factor activity"/>
    <property type="evidence" value="ECO:0007669"/>
    <property type="project" value="InterPro"/>
</dbReference>
<evidence type="ECO:0000256" key="6">
    <source>
        <dbReference type="ARBA" id="ARBA00023163"/>
    </source>
</evidence>
<dbReference type="FunFam" id="1.10.10.60:FF:000146">
    <property type="entry name" value="WUSCHEL-related homeobox 4"/>
    <property type="match status" value="1"/>
</dbReference>
<evidence type="ECO:0000256" key="4">
    <source>
        <dbReference type="ARBA" id="ARBA00023125"/>
    </source>
</evidence>
<reference evidence="14" key="1">
    <citation type="submission" date="2023-07" db="EMBL/GenBank/DDBJ databases">
        <title>draft genome sequence of fig (Ficus carica).</title>
        <authorList>
            <person name="Takahashi T."/>
            <person name="Nishimura K."/>
        </authorList>
    </citation>
    <scope>NUCLEOTIDE SEQUENCE</scope>
</reference>
<dbReference type="GO" id="GO:0005634">
    <property type="term" value="C:nucleus"/>
    <property type="evidence" value="ECO:0007669"/>
    <property type="project" value="UniProtKB-SubCell"/>
</dbReference>
<sequence length="359" mass="40791">MYVYTTYFFFFFLSAASVAEQNKREFNTSPQVVVSSRWNPTPEQLRALEDLYRRGTRTPSAEQIQHITAQLRRYGKIEGKNVFYWFQNHKARERQKRRRQMESAPDDHLDMSEKNKELGASRTVLDVEQTKNWAPPTNCSTLAEESHVSIQRGAGAAKAGVGQAAADQTCITRTDGWIQLGEGELNLQHRRSNFVERNATWQMMQLSCPHPHALLPTTNHLINTSSTPATTTPLTNSTNVSTITTSTSRKATSKMDQSLIKTSSSHDLSIFITPHYMRSSHENGLTNNNGYNNNHLNNLYEDYSTYNCSEESQTLQLFPLRSEKEITHDHQINSVSDMNSAAGIMTTPCQFFEFLPLKN</sequence>
<evidence type="ECO:0000256" key="5">
    <source>
        <dbReference type="ARBA" id="ARBA00023155"/>
    </source>
</evidence>
<comment type="similarity">
    <text evidence="8">Belongs to the WUS homeobox family.</text>
</comment>